<name>A0AA36CCR0_9BILA</name>
<reference evidence="1" key="1">
    <citation type="submission" date="2023-06" db="EMBL/GenBank/DDBJ databases">
        <authorList>
            <person name="Delattre M."/>
        </authorList>
    </citation>
    <scope>NUCLEOTIDE SEQUENCE</scope>
    <source>
        <strain evidence="1">AF72</strain>
    </source>
</reference>
<keyword evidence="2" id="KW-1185">Reference proteome</keyword>
<proteinExistence type="predicted"/>
<dbReference type="EMBL" id="CATQJA010001275">
    <property type="protein sequence ID" value="CAJ0566601.1"/>
    <property type="molecule type" value="Genomic_DNA"/>
</dbReference>
<evidence type="ECO:0000313" key="2">
    <source>
        <dbReference type="Proteomes" id="UP001177023"/>
    </source>
</evidence>
<dbReference type="AlphaFoldDB" id="A0AA36CCR0"/>
<evidence type="ECO:0000313" key="1">
    <source>
        <dbReference type="EMBL" id="CAJ0566601.1"/>
    </source>
</evidence>
<gene>
    <name evidence="1" type="ORF">MSPICULIGERA_LOCUS5193</name>
</gene>
<sequence>MVLQATHKVRIDSEHERANIIPSFTRDTSDRLYLLVRPPSYLRSFRGHNPSTFIADSKKLRHSWATGPLNRGNEVFEAARTRRLLFGIITVRGGDWPLGC</sequence>
<dbReference type="Proteomes" id="UP001177023">
    <property type="component" value="Unassembled WGS sequence"/>
</dbReference>
<accession>A0AA36CCR0</accession>
<protein>
    <submittedName>
        <fullName evidence="1">Uncharacterized protein</fullName>
    </submittedName>
</protein>
<comment type="caution">
    <text evidence="1">The sequence shown here is derived from an EMBL/GenBank/DDBJ whole genome shotgun (WGS) entry which is preliminary data.</text>
</comment>
<organism evidence="1 2">
    <name type="scientific">Mesorhabditis spiculigera</name>
    <dbReference type="NCBI Taxonomy" id="96644"/>
    <lineage>
        <taxon>Eukaryota</taxon>
        <taxon>Metazoa</taxon>
        <taxon>Ecdysozoa</taxon>
        <taxon>Nematoda</taxon>
        <taxon>Chromadorea</taxon>
        <taxon>Rhabditida</taxon>
        <taxon>Rhabditina</taxon>
        <taxon>Rhabditomorpha</taxon>
        <taxon>Rhabditoidea</taxon>
        <taxon>Rhabditidae</taxon>
        <taxon>Mesorhabditinae</taxon>
        <taxon>Mesorhabditis</taxon>
    </lineage>
</organism>
<feature type="non-terminal residue" evidence="1">
    <location>
        <position position="100"/>
    </location>
</feature>